<dbReference type="SUPFAM" id="SSF53474">
    <property type="entry name" value="alpha/beta-Hydrolases"/>
    <property type="match status" value="1"/>
</dbReference>
<dbReference type="PANTHER" id="PTHR48070">
    <property type="entry name" value="ESTERASE OVCA2"/>
    <property type="match status" value="1"/>
</dbReference>
<evidence type="ECO:0000259" key="2">
    <source>
        <dbReference type="Pfam" id="PF03959"/>
    </source>
</evidence>
<dbReference type="Pfam" id="PF03959">
    <property type="entry name" value="FSH1"/>
    <property type="match status" value="1"/>
</dbReference>
<accession>R1ETE1</accession>
<dbReference type="Gene3D" id="3.40.50.1820">
    <property type="entry name" value="alpha/beta hydrolase"/>
    <property type="match status" value="1"/>
</dbReference>
<dbReference type="Proteomes" id="UP000013521">
    <property type="component" value="Unassembled WGS sequence"/>
</dbReference>
<dbReference type="OrthoDB" id="2094269at2759"/>
<dbReference type="KEGG" id="npa:UCRNP2_2183"/>
<sequence length="267" mass="28371">MVVRILCLHGMGVNAAIYASQTATLRLMLPSDYEFDFLPAAEACEPAAGVAAFFPGPYRCWYSTPTTAAIDAAHTFILKHVQRAGPFDGVIGFSQGAALAASILLRQELAGERPPFKFAVLFGAPLPFTHTTQHGIDLRRAFGASATVPTTSTSIPTHLAAGPDGPAAVDAFEPARADAFYQMYHASVDEVRIRVPTVHVIGARDQWRRHSLDLIGLCAKEVAFVLEHDGGHEIPRRGAEDVCDLIETAAAVASAGPVVDTGLVGKL</sequence>
<evidence type="ECO:0000313" key="3">
    <source>
        <dbReference type="EMBL" id="EOD51038.1"/>
    </source>
</evidence>
<reference evidence="4" key="1">
    <citation type="journal article" date="2013" name="Genome Announc.">
        <title>Draft genome sequence of Neofusicoccum parvum isolate UCR-NP2, a fungal vascular pathogen associated with grapevine cankers.</title>
        <authorList>
            <person name="Blanco-Ulate B."/>
            <person name="Rolshausen P."/>
            <person name="Cantu D."/>
        </authorList>
    </citation>
    <scope>NUCLEOTIDE SEQUENCE [LARGE SCALE GENOMIC DNA]</scope>
    <source>
        <strain evidence="4">UCR-NP2</strain>
    </source>
</reference>
<dbReference type="GO" id="GO:0005737">
    <property type="term" value="C:cytoplasm"/>
    <property type="evidence" value="ECO:0007669"/>
    <property type="project" value="TreeGrafter"/>
</dbReference>
<dbReference type="GO" id="GO:0019748">
    <property type="term" value="P:secondary metabolic process"/>
    <property type="evidence" value="ECO:0007669"/>
    <property type="project" value="TreeGrafter"/>
</dbReference>
<dbReference type="GO" id="GO:0016787">
    <property type="term" value="F:hydrolase activity"/>
    <property type="evidence" value="ECO:0007669"/>
    <property type="project" value="UniProtKB-KW"/>
</dbReference>
<dbReference type="InterPro" id="IPR050593">
    <property type="entry name" value="LovG"/>
</dbReference>
<gene>
    <name evidence="3" type="ORF">UCRNP2_2183</name>
</gene>
<dbReference type="EMBL" id="KB915905">
    <property type="protein sequence ID" value="EOD51038.1"/>
    <property type="molecule type" value="Genomic_DNA"/>
</dbReference>
<keyword evidence="1" id="KW-0378">Hydrolase</keyword>
<dbReference type="PANTHER" id="PTHR48070:SF6">
    <property type="entry name" value="ESTERASE OVCA2"/>
    <property type="match status" value="1"/>
</dbReference>
<evidence type="ECO:0000256" key="1">
    <source>
        <dbReference type="ARBA" id="ARBA00022801"/>
    </source>
</evidence>
<dbReference type="OMA" id="ASMILQH"/>
<protein>
    <submittedName>
        <fullName evidence="3">Putative ef-hand calcium-binding domain protein</fullName>
    </submittedName>
</protein>
<name>R1ETE1_BOTPV</name>
<evidence type="ECO:0000313" key="4">
    <source>
        <dbReference type="Proteomes" id="UP000013521"/>
    </source>
</evidence>
<organism evidence="3 4">
    <name type="scientific">Botryosphaeria parva (strain UCR-NP2)</name>
    <name type="common">Grapevine canker fungus</name>
    <name type="synonym">Neofusicoccum parvum</name>
    <dbReference type="NCBI Taxonomy" id="1287680"/>
    <lineage>
        <taxon>Eukaryota</taxon>
        <taxon>Fungi</taxon>
        <taxon>Dikarya</taxon>
        <taxon>Ascomycota</taxon>
        <taxon>Pezizomycotina</taxon>
        <taxon>Dothideomycetes</taxon>
        <taxon>Dothideomycetes incertae sedis</taxon>
        <taxon>Botryosphaeriales</taxon>
        <taxon>Botryosphaeriaceae</taxon>
        <taxon>Neofusicoccum</taxon>
    </lineage>
</organism>
<dbReference type="InterPro" id="IPR005645">
    <property type="entry name" value="FSH-like_dom"/>
</dbReference>
<dbReference type="InterPro" id="IPR029058">
    <property type="entry name" value="AB_hydrolase_fold"/>
</dbReference>
<dbReference type="eggNOG" id="KOG2551">
    <property type="taxonomic scope" value="Eukaryota"/>
</dbReference>
<feature type="domain" description="Serine hydrolase" evidence="2">
    <location>
        <begin position="3"/>
        <end position="237"/>
    </location>
</feature>
<dbReference type="HOGENOM" id="CLU_051938_4_1_1"/>
<dbReference type="GO" id="GO:0005634">
    <property type="term" value="C:nucleus"/>
    <property type="evidence" value="ECO:0007669"/>
    <property type="project" value="TreeGrafter"/>
</dbReference>
<dbReference type="AlphaFoldDB" id="R1ETE1"/>
<proteinExistence type="predicted"/>